<protein>
    <submittedName>
        <fullName evidence="10">Glycosyltransferase family 2 protein</fullName>
    </submittedName>
</protein>
<reference evidence="10" key="2">
    <citation type="submission" date="2024-07" db="EMBL/GenBank/DDBJ databases">
        <title>A complete genome sequence for Pseudomonas syringae CC1417.</title>
        <authorList>
            <person name="Baltrus D.A."/>
        </authorList>
    </citation>
    <scope>NUCLEOTIDE SEQUENCE</scope>
    <source>
        <strain evidence="10">CC1417</strain>
    </source>
</reference>
<reference evidence="10" key="1">
    <citation type="journal article" date="2014" name="Genome Announc.">
        <title>Draft Genome Sequences of a Phylogenetically Diverse Suite of Pseudomonas syringae Strains from Multiple Source Populations.</title>
        <authorList>
            <person name="Baltrus D.A."/>
            <person name="Yourstone S."/>
            <person name="Lind A."/>
            <person name="Guilbaud C."/>
            <person name="Sands D.C."/>
            <person name="Jones C.D."/>
            <person name="Morris C.E."/>
            <person name="Dangl J.L."/>
        </authorList>
    </citation>
    <scope>NUCLEOTIDE SEQUENCE</scope>
    <source>
        <strain evidence="10">CC1417</strain>
    </source>
</reference>
<organism evidence="10">
    <name type="scientific">Pseudomonas syringae CC1417</name>
    <dbReference type="NCBI Taxonomy" id="1357272"/>
    <lineage>
        <taxon>Bacteria</taxon>
        <taxon>Pseudomonadati</taxon>
        <taxon>Pseudomonadota</taxon>
        <taxon>Gammaproteobacteria</taxon>
        <taxon>Pseudomonadales</taxon>
        <taxon>Pseudomonadaceae</taxon>
        <taxon>Pseudomonas</taxon>
        <taxon>Pseudomonas syringae</taxon>
    </lineage>
</organism>
<keyword evidence="7" id="KW-1133">Transmembrane helix</keyword>
<dbReference type="PANTHER" id="PTHR48090">
    <property type="entry name" value="UNDECAPRENYL-PHOSPHATE 4-DEOXY-4-FORMAMIDO-L-ARABINOSE TRANSFERASE-RELATED"/>
    <property type="match status" value="1"/>
</dbReference>
<feature type="domain" description="Glycosyltransferase 2-like" evidence="9">
    <location>
        <begin position="8"/>
        <end position="172"/>
    </location>
</feature>
<dbReference type="EMBL" id="CP159362">
    <property type="protein sequence ID" value="XCN65744.1"/>
    <property type="molecule type" value="Genomic_DNA"/>
</dbReference>
<keyword evidence="1" id="KW-1003">Cell membrane</keyword>
<keyword evidence="5" id="KW-0812">Transmembrane</keyword>
<keyword evidence="4" id="KW-0808">Transferase</keyword>
<dbReference type="InterPro" id="IPR050256">
    <property type="entry name" value="Glycosyltransferase_2"/>
</dbReference>
<evidence type="ECO:0000259" key="9">
    <source>
        <dbReference type="Pfam" id="PF00535"/>
    </source>
</evidence>
<evidence type="ECO:0000313" key="10">
    <source>
        <dbReference type="EMBL" id="XCN65744.1"/>
    </source>
</evidence>
<evidence type="ECO:0000256" key="1">
    <source>
        <dbReference type="ARBA" id="ARBA00022475"/>
    </source>
</evidence>
<keyword evidence="3" id="KW-0328">Glycosyltransferase</keyword>
<evidence type="ECO:0000256" key="6">
    <source>
        <dbReference type="ARBA" id="ARBA00022985"/>
    </source>
</evidence>
<accession>A0AAU8LAP6</accession>
<evidence type="ECO:0000256" key="5">
    <source>
        <dbReference type="ARBA" id="ARBA00022692"/>
    </source>
</evidence>
<dbReference type="GO" id="GO:0009103">
    <property type="term" value="P:lipopolysaccharide biosynthetic process"/>
    <property type="evidence" value="ECO:0007669"/>
    <property type="project" value="UniProtKB-KW"/>
</dbReference>
<dbReference type="GO" id="GO:0099621">
    <property type="term" value="F:undecaprenyl-phosphate 4-deoxy-4-formamido-L-arabinose transferase activity"/>
    <property type="evidence" value="ECO:0007669"/>
    <property type="project" value="TreeGrafter"/>
</dbReference>
<dbReference type="InterPro" id="IPR029044">
    <property type="entry name" value="Nucleotide-diphossugar_trans"/>
</dbReference>
<proteinExistence type="predicted"/>
<keyword evidence="8" id="KW-0472">Membrane</keyword>
<dbReference type="AlphaFoldDB" id="A0AAU8LAP6"/>
<evidence type="ECO:0000256" key="2">
    <source>
        <dbReference type="ARBA" id="ARBA00022519"/>
    </source>
</evidence>
<name>A0AAU8LAP6_PSESX</name>
<evidence type="ECO:0000256" key="4">
    <source>
        <dbReference type="ARBA" id="ARBA00022679"/>
    </source>
</evidence>
<dbReference type="Gene3D" id="3.90.550.10">
    <property type="entry name" value="Spore Coat Polysaccharide Biosynthesis Protein SpsA, Chain A"/>
    <property type="match status" value="1"/>
</dbReference>
<keyword evidence="6" id="KW-0448">Lipopolysaccharide biosynthesis</keyword>
<dbReference type="InterPro" id="IPR001173">
    <property type="entry name" value="Glyco_trans_2-like"/>
</dbReference>
<sequence>MTTPIFLSVVIPAKNEAENLPTLVREVCTALVGERYEILVVDDGSTDNTLHVLTHLKESGLDALRILRHEQSLGQSTSIYHAALAAEGEWLATLDGDGQNDPADIPGMLSLVRARQGGPDAIQLVAGHRVNRRDTASKRWASRFANGLRSRLLKDATPDTGCGLKLIERAAFLRLPYFDHMHRFIPALIQRHNGRMVIHPVNHRHRQAGVSKYGNLDRALVGILDLFGVWWLIRRTRLDVPVQEQRP</sequence>
<dbReference type="PANTHER" id="PTHR48090:SF3">
    <property type="entry name" value="UNDECAPRENYL-PHOSPHATE 4-DEOXY-4-FORMAMIDO-L-ARABINOSE TRANSFERASE"/>
    <property type="match status" value="1"/>
</dbReference>
<dbReference type="Pfam" id="PF00535">
    <property type="entry name" value="Glycos_transf_2"/>
    <property type="match status" value="1"/>
</dbReference>
<dbReference type="RefSeq" id="WP_024695126.1">
    <property type="nucleotide sequence ID" value="NZ_CP159362.1"/>
</dbReference>
<dbReference type="SUPFAM" id="SSF53448">
    <property type="entry name" value="Nucleotide-diphospho-sugar transferases"/>
    <property type="match status" value="1"/>
</dbReference>
<dbReference type="FunFam" id="3.90.550.10:FF:000170">
    <property type="entry name" value="Dolichol-phosphate mannosyltransferase"/>
    <property type="match status" value="1"/>
</dbReference>
<gene>
    <name evidence="10" type="ORF">N011_14580</name>
</gene>
<evidence type="ECO:0000256" key="3">
    <source>
        <dbReference type="ARBA" id="ARBA00022676"/>
    </source>
</evidence>
<evidence type="ECO:0000256" key="8">
    <source>
        <dbReference type="ARBA" id="ARBA00023136"/>
    </source>
</evidence>
<evidence type="ECO:0000256" key="7">
    <source>
        <dbReference type="ARBA" id="ARBA00022989"/>
    </source>
</evidence>
<dbReference type="GO" id="GO:0005886">
    <property type="term" value="C:plasma membrane"/>
    <property type="evidence" value="ECO:0007669"/>
    <property type="project" value="TreeGrafter"/>
</dbReference>
<keyword evidence="2" id="KW-0997">Cell inner membrane</keyword>
<dbReference type="CDD" id="cd04179">
    <property type="entry name" value="DPM_DPG-synthase_like"/>
    <property type="match status" value="1"/>
</dbReference>